<proteinExistence type="predicted"/>
<evidence type="ECO:0000313" key="1">
    <source>
        <dbReference type="EMBL" id="GME78936.1"/>
    </source>
</evidence>
<evidence type="ECO:0000313" key="2">
    <source>
        <dbReference type="Proteomes" id="UP001165064"/>
    </source>
</evidence>
<sequence>MFALRNTALQFSRTSTSRVFSTSTSRLAVKELTSFQDFKKEVLPNKKVSLVDFYATWCGPCKQMAPLLENFSENAYKDNVDFYKVDVDQQSDLSVEYGITAMPTFVIFKDGEVFYKVVGANPQGIKQVLDAALKE</sequence>
<dbReference type="EMBL" id="BSXS01002379">
    <property type="protein sequence ID" value="GME78936.1"/>
    <property type="molecule type" value="Genomic_DNA"/>
</dbReference>
<gene>
    <name evidence="1" type="ORF">Amon02_000368400</name>
</gene>
<dbReference type="Proteomes" id="UP001165064">
    <property type="component" value="Unassembled WGS sequence"/>
</dbReference>
<keyword evidence="2" id="KW-1185">Reference proteome</keyword>
<organism evidence="1 2">
    <name type="scientific">Ambrosiozyma monospora</name>
    <name type="common">Yeast</name>
    <name type="synonym">Endomycopsis monosporus</name>
    <dbReference type="NCBI Taxonomy" id="43982"/>
    <lineage>
        <taxon>Eukaryota</taxon>
        <taxon>Fungi</taxon>
        <taxon>Dikarya</taxon>
        <taxon>Ascomycota</taxon>
        <taxon>Saccharomycotina</taxon>
        <taxon>Pichiomycetes</taxon>
        <taxon>Pichiales</taxon>
        <taxon>Pichiaceae</taxon>
        <taxon>Ambrosiozyma</taxon>
    </lineage>
</organism>
<accession>A0ACB5T1H3</accession>
<reference evidence="1" key="1">
    <citation type="submission" date="2023-04" db="EMBL/GenBank/DDBJ databases">
        <title>Ambrosiozyma monospora NBRC 10751.</title>
        <authorList>
            <person name="Ichikawa N."/>
            <person name="Sato H."/>
            <person name="Tonouchi N."/>
        </authorList>
    </citation>
    <scope>NUCLEOTIDE SEQUENCE</scope>
    <source>
        <strain evidence="1">NBRC 10751</strain>
    </source>
</reference>
<name>A0ACB5T1H3_AMBMO</name>
<comment type="caution">
    <text evidence="1">The sequence shown here is derived from an EMBL/GenBank/DDBJ whole genome shotgun (WGS) entry which is preliminary data.</text>
</comment>
<protein>
    <submittedName>
        <fullName evidence="1">Unnamed protein product</fullName>
    </submittedName>
</protein>